<feature type="transmembrane region" description="Helical" evidence="1">
    <location>
        <begin position="256"/>
        <end position="275"/>
    </location>
</feature>
<organism evidence="2 3">
    <name type="scientific">Herminiimonas aquatilis</name>
    <dbReference type="NCBI Taxonomy" id="345342"/>
    <lineage>
        <taxon>Bacteria</taxon>
        <taxon>Pseudomonadati</taxon>
        <taxon>Pseudomonadota</taxon>
        <taxon>Betaproteobacteria</taxon>
        <taxon>Burkholderiales</taxon>
        <taxon>Oxalobacteraceae</taxon>
        <taxon>Herminiimonas</taxon>
    </lineage>
</organism>
<accession>A0ABW2J3B0</accession>
<feature type="transmembrane region" description="Helical" evidence="1">
    <location>
        <begin position="20"/>
        <end position="41"/>
    </location>
</feature>
<feature type="transmembrane region" description="Helical" evidence="1">
    <location>
        <begin position="471"/>
        <end position="493"/>
    </location>
</feature>
<dbReference type="PANTHER" id="PTHR34219:SF6">
    <property type="entry name" value="BLR3280 PROTEIN"/>
    <property type="match status" value="1"/>
</dbReference>
<dbReference type="Proteomes" id="UP001596379">
    <property type="component" value="Unassembled WGS sequence"/>
</dbReference>
<keyword evidence="3" id="KW-1185">Reference proteome</keyword>
<reference evidence="3" key="1">
    <citation type="journal article" date="2019" name="Int. J. Syst. Evol. Microbiol.">
        <title>The Global Catalogue of Microorganisms (GCM) 10K type strain sequencing project: providing services to taxonomists for standard genome sequencing and annotation.</title>
        <authorList>
            <consortium name="The Broad Institute Genomics Platform"/>
            <consortium name="The Broad Institute Genome Sequencing Center for Infectious Disease"/>
            <person name="Wu L."/>
            <person name="Ma J."/>
        </authorList>
    </citation>
    <scope>NUCLEOTIDE SEQUENCE [LARGE SCALE GENOMIC DNA]</scope>
    <source>
        <strain evidence="3">CCUG 36956</strain>
    </source>
</reference>
<dbReference type="Pfam" id="PF03929">
    <property type="entry name" value="PepSY_TM"/>
    <property type="match status" value="1"/>
</dbReference>
<evidence type="ECO:0000256" key="1">
    <source>
        <dbReference type="SAM" id="Phobius"/>
    </source>
</evidence>
<dbReference type="RefSeq" id="WP_382233111.1">
    <property type="nucleotide sequence ID" value="NZ_JBHTCC010000001.1"/>
</dbReference>
<evidence type="ECO:0000313" key="3">
    <source>
        <dbReference type="Proteomes" id="UP001596379"/>
    </source>
</evidence>
<gene>
    <name evidence="2" type="ORF">ACFQO0_06040</name>
</gene>
<sequence>MTIAARAKRLTYLIHRWTGVGACMLMALWFFSGVVMLFIGYPKFTPWERLAALPALTSENCCIPVDAALAVSRSPAAVHEIVLTSIDKHPYYRLHEHPGGYVMVDAVTGKRAKPADCDTALASAHAFLPHAEADYLGQVEEDRWTHSRGLNPHRPLHQVQMNDADHTLLYVSSTTGQVVMDAPRAQRAWNYVGAWLHWLYMFRDRSVDPVWTWLLIILSAVGTVTAITGTLAGVWRWRFGKRYKSGARTPYRESYLRWHHITGLLFAGFIFTWMFSGLMSMNPLGIFDAKGARPNLSAYRGGQIANTHLALTPAAALNLLKKENFQPVEIEWRVLNGQAYLLARNATAATRLIVQDDKQFIVRDRWTDAELLHAAAQLLPTPVVTHQNILQYDNYYYGRQVEAMRGADERRLPVIRAEFADAHNTWSYIDPYTGDVALSVDASQRTSRWLFSFLHSWDVPAMLKTGLWRDAVLIFLSLGGFLMSITGIVIAYGRMRIWAGKLKRAAA</sequence>
<name>A0ABW2J3B0_9BURK</name>
<dbReference type="PANTHER" id="PTHR34219">
    <property type="entry name" value="IRON-REGULATED INNER MEMBRANE PROTEIN-RELATED"/>
    <property type="match status" value="1"/>
</dbReference>
<evidence type="ECO:0000313" key="2">
    <source>
        <dbReference type="EMBL" id="MFC7297989.1"/>
    </source>
</evidence>
<protein>
    <submittedName>
        <fullName evidence="2">PepSY domain-containing protein</fullName>
    </submittedName>
</protein>
<dbReference type="InterPro" id="IPR005625">
    <property type="entry name" value="PepSY-ass_TM"/>
</dbReference>
<dbReference type="EMBL" id="JBHTCC010000001">
    <property type="protein sequence ID" value="MFC7297989.1"/>
    <property type="molecule type" value="Genomic_DNA"/>
</dbReference>
<comment type="caution">
    <text evidence="2">The sequence shown here is derived from an EMBL/GenBank/DDBJ whole genome shotgun (WGS) entry which is preliminary data.</text>
</comment>
<keyword evidence="1" id="KW-0812">Transmembrane</keyword>
<keyword evidence="1" id="KW-0472">Membrane</keyword>
<proteinExistence type="predicted"/>
<keyword evidence="1" id="KW-1133">Transmembrane helix</keyword>
<feature type="transmembrane region" description="Helical" evidence="1">
    <location>
        <begin position="210"/>
        <end position="235"/>
    </location>
</feature>